<evidence type="ECO:0000313" key="1">
    <source>
        <dbReference type="EMBL" id="JAI02205.1"/>
    </source>
</evidence>
<organism evidence="1">
    <name type="scientific">Anguilla anguilla</name>
    <name type="common">European freshwater eel</name>
    <name type="synonym">Muraena anguilla</name>
    <dbReference type="NCBI Taxonomy" id="7936"/>
    <lineage>
        <taxon>Eukaryota</taxon>
        <taxon>Metazoa</taxon>
        <taxon>Chordata</taxon>
        <taxon>Craniata</taxon>
        <taxon>Vertebrata</taxon>
        <taxon>Euteleostomi</taxon>
        <taxon>Actinopterygii</taxon>
        <taxon>Neopterygii</taxon>
        <taxon>Teleostei</taxon>
        <taxon>Anguilliformes</taxon>
        <taxon>Anguillidae</taxon>
        <taxon>Anguilla</taxon>
    </lineage>
</organism>
<dbReference type="AlphaFoldDB" id="A0A0E9XHP7"/>
<dbReference type="EMBL" id="GBXM01006373">
    <property type="protein sequence ID" value="JAI02205.1"/>
    <property type="molecule type" value="Transcribed_RNA"/>
</dbReference>
<reference evidence="1" key="1">
    <citation type="submission" date="2014-11" db="EMBL/GenBank/DDBJ databases">
        <authorList>
            <person name="Amaro Gonzalez C."/>
        </authorList>
    </citation>
    <scope>NUCLEOTIDE SEQUENCE</scope>
</reference>
<proteinExistence type="predicted"/>
<protein>
    <submittedName>
        <fullName evidence="1">Uncharacterized protein</fullName>
    </submittedName>
</protein>
<name>A0A0E9XHP7_ANGAN</name>
<accession>A0A0E9XHP7</accession>
<sequence length="63" mass="7112">MMSSRFKLQVLLWSYRALGTTQHLNISLSEVPICPDNLDSCNANVCVCTLQYTLNNRLITNGH</sequence>
<reference evidence="1" key="2">
    <citation type="journal article" date="2015" name="Fish Shellfish Immunol.">
        <title>Early steps in the European eel (Anguilla anguilla)-Vibrio vulnificus interaction in the gills: Role of the RtxA13 toxin.</title>
        <authorList>
            <person name="Callol A."/>
            <person name="Pajuelo D."/>
            <person name="Ebbesson L."/>
            <person name="Teles M."/>
            <person name="MacKenzie S."/>
            <person name="Amaro C."/>
        </authorList>
    </citation>
    <scope>NUCLEOTIDE SEQUENCE</scope>
</reference>